<dbReference type="Proteomes" id="UP000242231">
    <property type="component" value="Unassembled WGS sequence"/>
</dbReference>
<dbReference type="GO" id="GO:0005524">
    <property type="term" value="F:ATP binding"/>
    <property type="evidence" value="ECO:0007669"/>
    <property type="project" value="TreeGrafter"/>
</dbReference>
<dbReference type="AlphaFoldDB" id="A0A2P5TJC6"/>
<dbReference type="SUPFAM" id="SSF52540">
    <property type="entry name" value="P-loop containing nucleoside triphosphate hydrolases"/>
    <property type="match status" value="1"/>
</dbReference>
<evidence type="ECO:0000313" key="1">
    <source>
        <dbReference type="EMBL" id="PPL15065.1"/>
    </source>
</evidence>
<dbReference type="InterPro" id="IPR011006">
    <property type="entry name" value="CheY-like_superfamily"/>
</dbReference>
<gene>
    <name evidence="1" type="ORF">UN63_13790</name>
</gene>
<dbReference type="PANTHER" id="PTHR43384:SF13">
    <property type="entry name" value="SLR0110 PROTEIN"/>
    <property type="match status" value="1"/>
</dbReference>
<keyword evidence="2" id="KW-1185">Reference proteome</keyword>
<dbReference type="SUPFAM" id="SSF52172">
    <property type="entry name" value="CheY-like"/>
    <property type="match status" value="1"/>
</dbReference>
<sequence length="405" mass="45519">MTDMKIVELEREPLHPSPPLACPLQINVMDPDGRLWTQLQIQLQSSQLQLRRLSDQDPLPRPGRQLLLLVDHPMIGAVYDELERRQTPMLPLIVVGDPGNTALMRRSMRLGAVDFLPFDYQPAELWSGLTRVADKQAASAILAPVTVVVNGKPGSGASFICANLGYALGQRHDDDKTLLVDANLHYGSLADYLNVKDKQGSLASGMERATEMDAMALAGMVSPARERLDVLPSLPASLTDQQQPTAKNCSQLMYLLRSQYQQVVVDLSRGPENWNLPILECAEHVLVVMQQSLSALRETLYLLKRLRHELGIPKNRIILLINRYDKKKDLSLKKIEQTTEVTHILTLHNDFTMAENCTDLGKLVVEIEKKHKLVRVFDDIVGEITPQDEEKATRPGLLNRWFGRH</sequence>
<dbReference type="GO" id="GO:0009898">
    <property type="term" value="C:cytoplasmic side of plasma membrane"/>
    <property type="evidence" value="ECO:0007669"/>
    <property type="project" value="TreeGrafter"/>
</dbReference>
<protein>
    <submittedName>
        <fullName evidence="1">Pilus assembly protein CpaF</fullName>
    </submittedName>
</protein>
<dbReference type="InterPro" id="IPR050625">
    <property type="entry name" value="ParA/MinD_ATPase"/>
</dbReference>
<name>A0A2P5TJC6_9GAMM</name>
<dbReference type="OrthoDB" id="5813333at2"/>
<organism evidence="1 2">
    <name type="scientific">Oceanisphaera arctica</name>
    <dbReference type="NCBI Taxonomy" id="641510"/>
    <lineage>
        <taxon>Bacteria</taxon>
        <taxon>Pseudomonadati</taxon>
        <taxon>Pseudomonadota</taxon>
        <taxon>Gammaproteobacteria</taxon>
        <taxon>Aeromonadales</taxon>
        <taxon>Aeromonadaceae</taxon>
        <taxon>Oceanisphaera</taxon>
    </lineage>
</organism>
<proteinExistence type="predicted"/>
<comment type="caution">
    <text evidence="1">The sequence shown here is derived from an EMBL/GenBank/DDBJ whole genome shotgun (WGS) entry which is preliminary data.</text>
</comment>
<evidence type="ECO:0000313" key="2">
    <source>
        <dbReference type="Proteomes" id="UP000242231"/>
    </source>
</evidence>
<dbReference type="GO" id="GO:0005829">
    <property type="term" value="C:cytosol"/>
    <property type="evidence" value="ECO:0007669"/>
    <property type="project" value="TreeGrafter"/>
</dbReference>
<dbReference type="InterPro" id="IPR027417">
    <property type="entry name" value="P-loop_NTPase"/>
</dbReference>
<accession>A0A2P5TJC6</accession>
<dbReference type="Gene3D" id="3.40.50.300">
    <property type="entry name" value="P-loop containing nucleotide triphosphate hydrolases"/>
    <property type="match status" value="1"/>
</dbReference>
<dbReference type="GO" id="GO:0016887">
    <property type="term" value="F:ATP hydrolysis activity"/>
    <property type="evidence" value="ECO:0007669"/>
    <property type="project" value="TreeGrafter"/>
</dbReference>
<dbReference type="EMBL" id="MPZM01000040">
    <property type="protein sequence ID" value="PPL15065.1"/>
    <property type="molecule type" value="Genomic_DNA"/>
</dbReference>
<dbReference type="GO" id="GO:0051782">
    <property type="term" value="P:negative regulation of cell division"/>
    <property type="evidence" value="ECO:0007669"/>
    <property type="project" value="TreeGrafter"/>
</dbReference>
<dbReference type="RefSeq" id="WP_104487542.1">
    <property type="nucleotide sequence ID" value="NZ_BMYB01000010.1"/>
</dbReference>
<reference evidence="2" key="1">
    <citation type="submission" date="2016-11" db="EMBL/GenBank/DDBJ databases">
        <authorList>
            <person name="Sisinthy S."/>
            <person name="Ara S."/>
            <person name="Gundlapally S.R."/>
        </authorList>
    </citation>
    <scope>NUCLEOTIDE SEQUENCE [LARGE SCALE GENOMIC DNA]</scope>
    <source>
        <strain evidence="2">V1-41</strain>
    </source>
</reference>
<dbReference type="PANTHER" id="PTHR43384">
    <property type="entry name" value="SEPTUM SITE-DETERMINING PROTEIN MIND HOMOLOG, CHLOROPLASTIC-RELATED"/>
    <property type="match status" value="1"/>
</dbReference>